<feature type="signal peptide" evidence="1">
    <location>
        <begin position="1"/>
        <end position="23"/>
    </location>
</feature>
<protein>
    <recommendedName>
        <fullName evidence="4">Lipoprotein</fullName>
    </recommendedName>
</protein>
<organism evidence="2 3">
    <name type="scientific">Actinophytocola oryzae</name>
    <dbReference type="NCBI Taxonomy" id="502181"/>
    <lineage>
        <taxon>Bacteria</taxon>
        <taxon>Bacillati</taxon>
        <taxon>Actinomycetota</taxon>
        <taxon>Actinomycetes</taxon>
        <taxon>Pseudonocardiales</taxon>
        <taxon>Pseudonocardiaceae</taxon>
    </lineage>
</organism>
<evidence type="ECO:0000313" key="2">
    <source>
        <dbReference type="EMBL" id="TDV46114.1"/>
    </source>
</evidence>
<accession>A0A4R7VAT7</accession>
<name>A0A4R7VAT7_9PSEU</name>
<feature type="chain" id="PRO_5038591516" description="Lipoprotein" evidence="1">
    <location>
        <begin position="24"/>
        <end position="208"/>
    </location>
</feature>
<keyword evidence="3" id="KW-1185">Reference proteome</keyword>
<keyword evidence="1" id="KW-0732">Signal</keyword>
<evidence type="ECO:0008006" key="4">
    <source>
        <dbReference type="Google" id="ProtNLM"/>
    </source>
</evidence>
<dbReference type="OrthoDB" id="3682472at2"/>
<reference evidence="2 3" key="1">
    <citation type="submission" date="2019-03" db="EMBL/GenBank/DDBJ databases">
        <title>Genomic Encyclopedia of Archaeal and Bacterial Type Strains, Phase II (KMG-II): from individual species to whole genera.</title>
        <authorList>
            <person name="Goeker M."/>
        </authorList>
    </citation>
    <scope>NUCLEOTIDE SEQUENCE [LARGE SCALE GENOMIC DNA]</scope>
    <source>
        <strain evidence="2 3">DSM 45499</strain>
    </source>
</reference>
<dbReference type="AlphaFoldDB" id="A0A4R7VAT7"/>
<evidence type="ECO:0000313" key="3">
    <source>
        <dbReference type="Proteomes" id="UP000294927"/>
    </source>
</evidence>
<gene>
    <name evidence="2" type="ORF">CLV71_11172</name>
</gene>
<dbReference type="RefSeq" id="WP_133905781.1">
    <property type="nucleotide sequence ID" value="NZ_SOCP01000011.1"/>
</dbReference>
<evidence type="ECO:0000256" key="1">
    <source>
        <dbReference type="SAM" id="SignalP"/>
    </source>
</evidence>
<dbReference type="EMBL" id="SOCP01000011">
    <property type="protein sequence ID" value="TDV46114.1"/>
    <property type="molecule type" value="Genomic_DNA"/>
</dbReference>
<comment type="caution">
    <text evidence="2">The sequence shown here is derived from an EMBL/GenBank/DDBJ whole genome shotgun (WGS) entry which is preliminary data.</text>
</comment>
<sequence length="208" mass="22762">MIRIHTALLVVCATALVACAGLAVPLLGSAEPASCRSCPVADPAALPSPAPLPKQAREPGVDHCLVGSWRTVEETVPVKFYADVDPFLFTTSGRYYEFRPDGTGIERNDDITFVGSHRGNETRLVADGWREFTWTGTADTLTFVAITNAALTWSYYDQRGLVSSQPEPLDPRRNEVKHYACAGTRLVETGDNGYRSTWDRTTDFGVYG</sequence>
<dbReference type="PROSITE" id="PS51257">
    <property type="entry name" value="PROKAR_LIPOPROTEIN"/>
    <property type="match status" value="1"/>
</dbReference>
<dbReference type="Proteomes" id="UP000294927">
    <property type="component" value="Unassembled WGS sequence"/>
</dbReference>
<proteinExistence type="predicted"/>